<gene>
    <name evidence="1" type="ORF">BACUNI_03026</name>
</gene>
<dbReference type="Proteomes" id="UP000004110">
    <property type="component" value="Unassembled WGS sequence"/>
</dbReference>
<organism evidence="1 2">
    <name type="scientific">Bacteroides uniformis (strain ATCC 8492 / DSM 6597 / CCUG 4942 / CIP 103695 / JCM 5828 / KCTC 5204 / NCTC 13054 / VPI 0061)</name>
    <dbReference type="NCBI Taxonomy" id="411479"/>
    <lineage>
        <taxon>Bacteria</taxon>
        <taxon>Pseudomonadati</taxon>
        <taxon>Bacteroidota</taxon>
        <taxon>Bacteroidia</taxon>
        <taxon>Bacteroidales</taxon>
        <taxon>Bacteroidaceae</taxon>
        <taxon>Bacteroides</taxon>
    </lineage>
</organism>
<dbReference type="EMBL" id="AAYH02000046">
    <property type="protein sequence ID" value="EDO53013.1"/>
    <property type="molecule type" value="Genomic_DNA"/>
</dbReference>
<reference evidence="1" key="1">
    <citation type="submission" date="2007-06" db="EMBL/GenBank/DDBJ databases">
        <authorList>
            <person name="Fulton L."/>
            <person name="Clifton S."/>
            <person name="Fulton B."/>
            <person name="Xu J."/>
            <person name="Minx P."/>
            <person name="Pepin K.H."/>
            <person name="Johnson M."/>
            <person name="Thiruvilangam P."/>
            <person name="Bhonagiri V."/>
            <person name="Nash W.E."/>
            <person name="Mardis E.R."/>
            <person name="Wilson R.K."/>
        </authorList>
    </citation>
    <scope>NUCLEOTIDE SEQUENCE [LARGE SCALE GENOMIC DNA]</scope>
    <source>
        <strain evidence="1">ATCC 8492</strain>
    </source>
</reference>
<protein>
    <submittedName>
        <fullName evidence="1">Uncharacterized protein</fullName>
    </submittedName>
</protein>
<name>A0ABC9N8A3_BACUC</name>
<sequence length="34" mass="3953">MSYVQASCGAVARKDDFFFCHIMYFLVSSLYKSH</sequence>
<keyword evidence="2" id="KW-1185">Reference proteome</keyword>
<comment type="caution">
    <text evidence="1">The sequence shown here is derived from an EMBL/GenBank/DDBJ whole genome shotgun (WGS) entry which is preliminary data.</text>
</comment>
<dbReference type="AlphaFoldDB" id="A0ABC9N8A3"/>
<reference evidence="1" key="2">
    <citation type="submission" date="2013-11" db="EMBL/GenBank/DDBJ databases">
        <title>Draft genome sequence of Bacteroides uniformis (ATCC 8492).</title>
        <authorList>
            <person name="Sudarsanam P."/>
            <person name="Ley R."/>
            <person name="Guruge J."/>
            <person name="Turnbaugh P.J."/>
            <person name="Mahowald M."/>
            <person name="Liep D."/>
            <person name="Gordon J."/>
        </authorList>
    </citation>
    <scope>NUCLEOTIDE SEQUENCE</scope>
    <source>
        <strain evidence="1">ATCC 8492</strain>
    </source>
</reference>
<proteinExistence type="predicted"/>
<accession>A0ABC9N8A3</accession>
<evidence type="ECO:0000313" key="2">
    <source>
        <dbReference type="Proteomes" id="UP000004110"/>
    </source>
</evidence>
<evidence type="ECO:0000313" key="1">
    <source>
        <dbReference type="EMBL" id="EDO53013.1"/>
    </source>
</evidence>